<reference evidence="2" key="1">
    <citation type="journal article" date="2021" name="Open Biol.">
        <title>Shared evolutionary footprints suggest mitochondrial oxidative damage underlies multiple complex I losses in fungi.</title>
        <authorList>
            <person name="Schikora-Tamarit M.A."/>
            <person name="Marcet-Houben M."/>
            <person name="Nosek J."/>
            <person name="Gabaldon T."/>
        </authorList>
    </citation>
    <scope>NUCLEOTIDE SEQUENCE</scope>
    <source>
        <strain evidence="2">CBS6341</strain>
    </source>
</reference>
<name>A0A9P8PJ27_9ASCO</name>
<dbReference type="EMBL" id="JAEUBF010001113">
    <property type="protein sequence ID" value="KAH3672742.1"/>
    <property type="molecule type" value="Genomic_DNA"/>
</dbReference>
<reference evidence="2" key="2">
    <citation type="submission" date="2021-01" db="EMBL/GenBank/DDBJ databases">
        <authorList>
            <person name="Schikora-Tamarit M.A."/>
        </authorList>
    </citation>
    <scope>NUCLEOTIDE SEQUENCE</scope>
    <source>
        <strain evidence="2">CBS6341</strain>
    </source>
</reference>
<evidence type="ECO:0000256" key="1">
    <source>
        <dbReference type="SAM" id="MobiDB-lite"/>
    </source>
</evidence>
<keyword evidence="3" id="KW-1185">Reference proteome</keyword>
<dbReference type="AlphaFoldDB" id="A0A9P8PJ27"/>
<accession>A0A9P8PJ27</accession>
<dbReference type="Gene3D" id="3.40.50.300">
    <property type="entry name" value="P-loop containing nucleotide triphosphate hydrolases"/>
    <property type="match status" value="2"/>
</dbReference>
<dbReference type="SUPFAM" id="SSF52540">
    <property type="entry name" value="P-loop containing nucleoside triphosphate hydrolases"/>
    <property type="match status" value="1"/>
</dbReference>
<evidence type="ECO:0000313" key="3">
    <source>
        <dbReference type="Proteomes" id="UP000769528"/>
    </source>
</evidence>
<organism evidence="2 3">
    <name type="scientific">Wickerhamomyces mucosus</name>
    <dbReference type="NCBI Taxonomy" id="1378264"/>
    <lineage>
        <taxon>Eukaryota</taxon>
        <taxon>Fungi</taxon>
        <taxon>Dikarya</taxon>
        <taxon>Ascomycota</taxon>
        <taxon>Saccharomycotina</taxon>
        <taxon>Saccharomycetes</taxon>
        <taxon>Phaffomycetales</taxon>
        <taxon>Wickerhamomycetaceae</taxon>
        <taxon>Wickerhamomyces</taxon>
    </lineage>
</organism>
<dbReference type="OrthoDB" id="3995714at2759"/>
<evidence type="ECO:0000313" key="2">
    <source>
        <dbReference type="EMBL" id="KAH3672742.1"/>
    </source>
</evidence>
<protein>
    <submittedName>
        <fullName evidence="2">Uncharacterized protein</fullName>
    </submittedName>
</protein>
<proteinExistence type="predicted"/>
<gene>
    <name evidence="2" type="ORF">WICMUC_004148</name>
</gene>
<feature type="region of interest" description="Disordered" evidence="1">
    <location>
        <begin position="216"/>
        <end position="235"/>
    </location>
</feature>
<dbReference type="InterPro" id="IPR027417">
    <property type="entry name" value="P-loop_NTPase"/>
</dbReference>
<sequence>MSVFAPSNEDHPIKLVLLGGPNVGKSTFANRMHSKFFRETYYPTHKSTMLLFDYFAQTLKSKAVLDEYGGLEGKSIVTADNDLLLSPTIFQSYTKNVSSESKKRRNSNGSNTKLIKNNYYNYKYANYYGNYHEPLISPISIELIDTPAFRPDMVVPFLEVSLFRNLDKEDLHNLANEPRKPVSTNPLLVASGSGELDGNVNGYVFMYSAVPSSNPPSYDESLNPTKVPAVDTTSSEDTTQEEIIYRETLGILELMRGAIYDAWREYRNYQKRWEKGQEGDVYSLVYGIKQLWKMRSIEEEQRKLQELRKISYELDTLNTDPSSPESPPPIIIVCTHCNHPGAAPFLIDQGKNLANAWKSSFIMIDNQDNKNVEESLALIIREIVEKENLQKLRKKFGK</sequence>
<dbReference type="Proteomes" id="UP000769528">
    <property type="component" value="Unassembled WGS sequence"/>
</dbReference>
<comment type="caution">
    <text evidence="2">The sequence shown here is derived from an EMBL/GenBank/DDBJ whole genome shotgun (WGS) entry which is preliminary data.</text>
</comment>